<dbReference type="SUPFAM" id="SSF52047">
    <property type="entry name" value="RNI-like"/>
    <property type="match status" value="1"/>
</dbReference>
<dbReference type="EMBL" id="JAFIQS010000006">
    <property type="protein sequence ID" value="KAG5168324.1"/>
    <property type="molecule type" value="Genomic_DNA"/>
</dbReference>
<comment type="caution">
    <text evidence="1">The sequence shown here is derived from an EMBL/GenBank/DDBJ whole genome shotgun (WGS) entry which is preliminary data.</text>
</comment>
<dbReference type="AlphaFoldDB" id="A0A8H7XZ40"/>
<proteinExistence type="predicted"/>
<dbReference type="Gene3D" id="3.80.10.10">
    <property type="entry name" value="Ribonuclease Inhibitor"/>
    <property type="match status" value="1"/>
</dbReference>
<evidence type="ECO:0000313" key="1">
    <source>
        <dbReference type="EMBL" id="KAG5168324.1"/>
    </source>
</evidence>
<dbReference type="Gene3D" id="1.20.1280.50">
    <property type="match status" value="1"/>
</dbReference>
<protein>
    <recommendedName>
        <fullName evidence="2">F-box domain-containing protein</fullName>
    </recommendedName>
</protein>
<organism evidence="1">
    <name type="scientific">Psilocybe cubensis</name>
    <name type="common">Psychedelic mushroom</name>
    <name type="synonym">Stropharia cubensis</name>
    <dbReference type="NCBI Taxonomy" id="181762"/>
    <lineage>
        <taxon>Eukaryota</taxon>
        <taxon>Fungi</taxon>
        <taxon>Dikarya</taxon>
        <taxon>Basidiomycota</taxon>
        <taxon>Agaricomycotina</taxon>
        <taxon>Agaricomycetes</taxon>
        <taxon>Agaricomycetidae</taxon>
        <taxon>Agaricales</taxon>
        <taxon>Agaricineae</taxon>
        <taxon>Strophariaceae</taxon>
        <taxon>Psilocybe</taxon>
    </lineage>
</organism>
<name>A0A8H7XZ40_PSICU</name>
<evidence type="ECO:0008006" key="2">
    <source>
        <dbReference type="Google" id="ProtNLM"/>
    </source>
</evidence>
<reference evidence="1" key="1">
    <citation type="submission" date="2021-02" db="EMBL/GenBank/DDBJ databases">
        <title>Psilocybe cubensis genome.</title>
        <authorList>
            <person name="Mckernan K.J."/>
            <person name="Crawford S."/>
            <person name="Trippe A."/>
            <person name="Kane L.T."/>
            <person name="Mclaughlin S."/>
        </authorList>
    </citation>
    <scope>NUCLEOTIDE SEQUENCE [LARGE SCALE GENOMIC DNA]</scope>
    <source>
        <strain evidence="1">MGC-MH-2018</strain>
    </source>
</reference>
<sequence>MSCRNTLLTEINRRHDPLTRRLPPEILCRIFKFYTSINEEKETWSSLSYLLPNNKCLTLLLGAVCRDWRWLAWSTPKLWRSIRINFKRADDWNCVDIVKQCLDRSGKRPLFIQLTCCLSSIEGTWDHQGALQGLISVVNSFSDRWQSLEMHCAPEILPLICGNTHGAPTLRRLFIKLRDSDDLLPPPQGYIFSLTGMNSPVYLEARGINFQSLAINWSQVTRITFETAMPLYEGAQLLRHAPQLVHCTLTDICDSKVGYSQAEAGTPFVHRQLQNLSIDNYYGKKLNLFFNNFLFPALKQFGLFNCPHYELDVITDLFQRSSCSLESLMLSDAICTTEQLRRLLDTSPSLHKLELASCDAVVEPDPMEILRFLAATADGTMSLLPNLQHLHYFTDSYTWTAELWALTPKVLGIQDIHSPNRRQLKTLSFDISGDIGDKELGDLICKDKNVVMRLADAVRSGTEIELLHYSSRDVLKLSLAHHQLTLS</sequence>
<accession>A0A8H7XZ40</accession>
<dbReference type="InterPro" id="IPR032675">
    <property type="entry name" value="LRR_dom_sf"/>
</dbReference>
<gene>
    <name evidence="1" type="ORF">JR316_006920</name>
</gene>